<evidence type="ECO:0000313" key="3">
    <source>
        <dbReference type="EMBL" id="CDS41231.1"/>
    </source>
</evidence>
<sequence>MADVHESMKCLSFLIGRWHGTGLGLLPHGPSFKYEEGLVIENIGQPNFAYSATSLIDGVTRHRESGFIKCHEGSQVLFCLADNLGTCSILLGTMETESKSTKIFLTSDSITRAPFNREPHVVEVVRDYTYDGEKLHLIVRLSTTRNSELSDHLQITYERKLN</sequence>
<dbReference type="eggNOG" id="KOG3371">
    <property type="taxonomic scope" value="Eukaryota"/>
</dbReference>
<dbReference type="OrthoDB" id="58529at2759"/>
<dbReference type="CDD" id="cd07828">
    <property type="entry name" value="lipocalin_heme-bd-THAP4-like"/>
    <property type="match status" value="1"/>
</dbReference>
<feature type="domain" description="THAP4-like heme-binding" evidence="2">
    <location>
        <begin position="9"/>
        <end position="159"/>
    </location>
</feature>
<evidence type="ECO:0000259" key="2">
    <source>
        <dbReference type="Pfam" id="PF08768"/>
    </source>
</evidence>
<proteinExistence type="predicted"/>
<gene>
    <name evidence="3" type="ORF">EmuJ_000886000</name>
</gene>
<comment type="catalytic activity">
    <reaction evidence="1">
        <text>peroxynitrite = nitrate</text>
        <dbReference type="Rhea" id="RHEA:63116"/>
        <dbReference type="ChEBI" id="CHEBI:17632"/>
        <dbReference type="ChEBI" id="CHEBI:25941"/>
    </reaction>
    <physiologicalReaction direction="left-to-right" evidence="1">
        <dbReference type="Rhea" id="RHEA:63117"/>
    </physiologicalReaction>
</comment>
<evidence type="ECO:0000313" key="4">
    <source>
        <dbReference type="Proteomes" id="UP000017246"/>
    </source>
</evidence>
<evidence type="ECO:0000256" key="1">
    <source>
        <dbReference type="ARBA" id="ARBA00036993"/>
    </source>
</evidence>
<dbReference type="Gene3D" id="2.40.128.20">
    <property type="match status" value="1"/>
</dbReference>
<keyword evidence="4" id="KW-1185">Reference proteome</keyword>
<dbReference type="PANTHER" id="PTHR15854">
    <property type="entry name" value="THAP4 PROTEIN"/>
    <property type="match status" value="1"/>
</dbReference>
<dbReference type="AlphaFoldDB" id="A0A068Y8W3"/>
<dbReference type="SUPFAM" id="SSF50814">
    <property type="entry name" value="Lipocalins"/>
    <property type="match status" value="1"/>
</dbReference>
<protein>
    <submittedName>
        <fullName evidence="3">THAP domain containing protein 4</fullName>
    </submittedName>
</protein>
<dbReference type="InterPro" id="IPR014878">
    <property type="entry name" value="THAP4-like_heme-bd"/>
</dbReference>
<dbReference type="InterPro" id="IPR045165">
    <property type="entry name" value="Nitrobindin"/>
</dbReference>
<dbReference type="Pfam" id="PF08768">
    <property type="entry name" value="THAP4_heme-bd"/>
    <property type="match status" value="1"/>
</dbReference>
<dbReference type="PANTHER" id="PTHR15854:SF4">
    <property type="entry name" value="PEROXYNITRITE ISOMERASE THAP4"/>
    <property type="match status" value="1"/>
</dbReference>
<dbReference type="GO" id="GO:0008289">
    <property type="term" value="F:lipid binding"/>
    <property type="evidence" value="ECO:0007669"/>
    <property type="project" value="UniProtKB-KW"/>
</dbReference>
<dbReference type="EMBL" id="LN902841">
    <property type="protein sequence ID" value="CDS41231.1"/>
    <property type="molecule type" value="Genomic_DNA"/>
</dbReference>
<reference evidence="3" key="1">
    <citation type="journal article" date="2013" name="Nature">
        <title>The genomes of four tapeworm species reveal adaptations to parasitism.</title>
        <authorList>
            <person name="Tsai I.J."/>
            <person name="Zarowiecki M."/>
            <person name="Holroyd N."/>
            <person name="Garciarrubio A."/>
            <person name="Sanchez-Flores A."/>
            <person name="Brooks K.L."/>
            <person name="Tracey A."/>
            <person name="Bobes R.J."/>
            <person name="Fragoso G."/>
            <person name="Sciutto E."/>
            <person name="Aslett M."/>
            <person name="Beasley H."/>
            <person name="Bennett H.M."/>
            <person name="Cai J."/>
            <person name="Camicia F."/>
            <person name="Clark R."/>
            <person name="Cucher M."/>
            <person name="De Silva N."/>
            <person name="Day T.A."/>
            <person name="Deplazes P."/>
            <person name="Estrada K."/>
            <person name="Fernandez C."/>
            <person name="Holland P.W."/>
            <person name="Hou J."/>
            <person name="Hu S."/>
            <person name="Huckvale T."/>
            <person name="Hung S.S."/>
            <person name="Kamenetzky L."/>
            <person name="Keane J.A."/>
            <person name="Kiss F."/>
            <person name="Koziol U."/>
            <person name="Lambert O."/>
            <person name="Liu K."/>
            <person name="Luo X."/>
            <person name="Luo Y."/>
            <person name="Macchiaroli N."/>
            <person name="Nichol S."/>
            <person name="Paps J."/>
            <person name="Parkinson J."/>
            <person name="Pouchkina-Stantcheva N."/>
            <person name="Riddiford N."/>
            <person name="Rosenzvit M."/>
            <person name="Salinas G."/>
            <person name="Wasmuth J.D."/>
            <person name="Zamanian M."/>
            <person name="Zheng Y."/>
            <person name="Cai X."/>
            <person name="Soberon X."/>
            <person name="Olson P.D."/>
            <person name="Laclette J.P."/>
            <person name="Brehm K."/>
            <person name="Berriman M."/>
            <person name="Garciarrubio A."/>
            <person name="Bobes R.J."/>
            <person name="Fragoso G."/>
            <person name="Sanchez-Flores A."/>
            <person name="Estrada K."/>
            <person name="Cevallos M.A."/>
            <person name="Morett E."/>
            <person name="Gonzalez V."/>
            <person name="Portillo T."/>
            <person name="Ochoa-Leyva A."/>
            <person name="Jose M.V."/>
            <person name="Sciutto E."/>
            <person name="Landa A."/>
            <person name="Jimenez L."/>
            <person name="Valdes V."/>
            <person name="Carrero J.C."/>
            <person name="Larralde C."/>
            <person name="Morales-Montor J."/>
            <person name="Limon-Lason J."/>
            <person name="Soberon X."/>
            <person name="Laclette J.P."/>
        </authorList>
    </citation>
    <scope>NUCLEOTIDE SEQUENCE [LARGE SCALE GENOMIC DNA]</scope>
</reference>
<dbReference type="Proteomes" id="UP000017246">
    <property type="component" value="Unassembled WGS sequence"/>
</dbReference>
<dbReference type="OMA" id="FLIGRWH"/>
<dbReference type="InterPro" id="IPR012674">
    <property type="entry name" value="Calycin"/>
</dbReference>
<accession>A0A068Y8W3</accession>
<reference evidence="3" key="2">
    <citation type="submission" date="2015-11" db="EMBL/GenBank/DDBJ databases">
        <authorList>
            <person name="Zhang Y."/>
            <person name="Guo Z."/>
        </authorList>
    </citation>
    <scope>NUCLEOTIDE SEQUENCE</scope>
</reference>
<name>A0A068Y8W3_ECHMU</name>
<organism evidence="3 4">
    <name type="scientific">Echinococcus multilocularis</name>
    <name type="common">Fox tapeworm</name>
    <dbReference type="NCBI Taxonomy" id="6211"/>
    <lineage>
        <taxon>Eukaryota</taxon>
        <taxon>Metazoa</taxon>
        <taxon>Spiralia</taxon>
        <taxon>Lophotrochozoa</taxon>
        <taxon>Platyhelminthes</taxon>
        <taxon>Cestoda</taxon>
        <taxon>Eucestoda</taxon>
        <taxon>Cyclophyllidea</taxon>
        <taxon>Taeniidae</taxon>
        <taxon>Echinococcus</taxon>
    </lineage>
</organism>